<organism evidence="1 2">
    <name type="scientific">Stegodyphus mimosarum</name>
    <name type="common">African social velvet spider</name>
    <dbReference type="NCBI Taxonomy" id="407821"/>
    <lineage>
        <taxon>Eukaryota</taxon>
        <taxon>Metazoa</taxon>
        <taxon>Ecdysozoa</taxon>
        <taxon>Arthropoda</taxon>
        <taxon>Chelicerata</taxon>
        <taxon>Arachnida</taxon>
        <taxon>Araneae</taxon>
        <taxon>Araneomorphae</taxon>
        <taxon>Entelegynae</taxon>
        <taxon>Eresoidea</taxon>
        <taxon>Eresidae</taxon>
        <taxon>Stegodyphus</taxon>
    </lineage>
</organism>
<sequence>MDIEMFFTVVKDKPVCLICNEAVAVFKEYNIIIESEFPEFNISRPQ</sequence>
<accession>A0A087V181</accession>
<keyword evidence="2" id="KW-1185">Reference proteome</keyword>
<name>A0A087V181_STEMI</name>
<proteinExistence type="predicted"/>
<evidence type="ECO:0000313" key="2">
    <source>
        <dbReference type="Proteomes" id="UP000054359"/>
    </source>
</evidence>
<dbReference type="Proteomes" id="UP000054359">
    <property type="component" value="Unassembled WGS sequence"/>
</dbReference>
<dbReference type="AlphaFoldDB" id="A0A087V181"/>
<dbReference type="OrthoDB" id="10063846at2759"/>
<dbReference type="EMBL" id="KL819260">
    <property type="protein sequence ID" value="KFM83370.1"/>
    <property type="molecule type" value="Genomic_DNA"/>
</dbReference>
<evidence type="ECO:0000313" key="1">
    <source>
        <dbReference type="EMBL" id="KFM83370.1"/>
    </source>
</evidence>
<reference evidence="1 2" key="1">
    <citation type="submission" date="2013-11" db="EMBL/GenBank/DDBJ databases">
        <title>Genome sequencing of Stegodyphus mimosarum.</title>
        <authorList>
            <person name="Bechsgaard J."/>
        </authorList>
    </citation>
    <scope>NUCLEOTIDE SEQUENCE [LARGE SCALE GENOMIC DNA]</scope>
</reference>
<gene>
    <name evidence="1" type="ORF">X975_14115</name>
</gene>
<feature type="non-terminal residue" evidence="1">
    <location>
        <position position="46"/>
    </location>
</feature>
<protein>
    <submittedName>
        <fullName evidence="1">Uncharacterized protein</fullName>
    </submittedName>
</protein>